<evidence type="ECO:0000256" key="8">
    <source>
        <dbReference type="ARBA" id="ARBA00054043"/>
    </source>
</evidence>
<keyword evidence="3 15" id="KW-0808">Transferase</keyword>
<evidence type="ECO:0000256" key="10">
    <source>
        <dbReference type="ARBA" id="ARBA00066767"/>
    </source>
</evidence>
<dbReference type="InterPro" id="IPR042221">
    <property type="entry name" value="Leu/Phe-tRNA_Trfase_N"/>
</dbReference>
<comment type="catalytic activity">
    <reaction evidence="5 15">
        <text>L-phenylalanyl-tRNA(Phe) + an N-terminal L-alpha-aminoacyl-[protein] = an N-terminal L-phenylalanyl-L-alpha-aminoacyl-[protein] + tRNA(Phe)</text>
        <dbReference type="Rhea" id="RHEA:43632"/>
        <dbReference type="Rhea" id="RHEA-COMP:9668"/>
        <dbReference type="Rhea" id="RHEA-COMP:9699"/>
        <dbReference type="Rhea" id="RHEA-COMP:10636"/>
        <dbReference type="Rhea" id="RHEA-COMP:10637"/>
        <dbReference type="ChEBI" id="CHEBI:78442"/>
        <dbReference type="ChEBI" id="CHEBI:78531"/>
        <dbReference type="ChEBI" id="CHEBI:78597"/>
        <dbReference type="ChEBI" id="CHEBI:83561"/>
        <dbReference type="EC" id="2.3.2.6"/>
    </reaction>
</comment>
<comment type="catalytic activity">
    <reaction evidence="7 15">
        <text>N-terminal L-lysyl-[protein] + L-leucyl-tRNA(Leu) = N-terminal L-leucyl-L-lysyl-[protein] + tRNA(Leu) + H(+)</text>
        <dbReference type="Rhea" id="RHEA:12340"/>
        <dbReference type="Rhea" id="RHEA-COMP:9613"/>
        <dbReference type="Rhea" id="RHEA-COMP:9622"/>
        <dbReference type="Rhea" id="RHEA-COMP:12670"/>
        <dbReference type="Rhea" id="RHEA-COMP:12671"/>
        <dbReference type="ChEBI" id="CHEBI:15378"/>
        <dbReference type="ChEBI" id="CHEBI:65249"/>
        <dbReference type="ChEBI" id="CHEBI:78442"/>
        <dbReference type="ChEBI" id="CHEBI:78494"/>
        <dbReference type="ChEBI" id="CHEBI:133043"/>
        <dbReference type="EC" id="2.3.2.6"/>
    </reaction>
</comment>
<dbReference type="HAMAP" id="MF_00688">
    <property type="entry name" value="Leu_Phe_trans"/>
    <property type="match status" value="1"/>
</dbReference>
<dbReference type="PANTHER" id="PTHR30098">
    <property type="entry name" value="LEUCYL/PHENYLALANYL-TRNA--PROTEIN TRANSFERASE"/>
    <property type="match status" value="1"/>
</dbReference>
<proteinExistence type="inferred from homology"/>
<comment type="function">
    <text evidence="8 15">Functions in the N-end rule pathway of protein degradation where it conjugates Leu, Phe and, less efficiently, Met from aminoacyl-tRNAs to the N-termini of proteins containing an N-terminal arginine or lysine.</text>
</comment>
<dbReference type="Gene3D" id="3.40.630.70">
    <property type="entry name" value="Leucyl/phenylalanyl-tRNA-protein transferase, C-terminal domain"/>
    <property type="match status" value="1"/>
</dbReference>
<evidence type="ECO:0000256" key="13">
    <source>
        <dbReference type="ARBA" id="ARBA00077165"/>
    </source>
</evidence>
<comment type="similarity">
    <text evidence="9 15">Belongs to the L/F-transferase family.</text>
</comment>
<evidence type="ECO:0000256" key="6">
    <source>
        <dbReference type="ARBA" id="ARBA00050652"/>
    </source>
</evidence>
<evidence type="ECO:0000313" key="17">
    <source>
        <dbReference type="Proteomes" id="UP000228621"/>
    </source>
</evidence>
<sequence>MIQQLFHLSYDDFRFPPNHYALLEPDGLLAVGGCLQVERLKQAYANGIFPWFNEGEPIMWWSPSERGILELNDFHCGKTLRKAQRKLNPTITVNTAFDKVIEACRNQRMAAEGTWITNAMLNAYQQAHIQGIAHSVEVWHEENLVGGLYGIMQSGVFCGESMFHTIPNASKMAMWALVNWMTAHNAHFIDCQLENPYLTSLGLKVVPRTEFLTRLKLADQFEIPTSMWQPQELKAIYE</sequence>
<gene>
    <name evidence="15" type="primary">aat</name>
    <name evidence="16" type="ORF">CEX98_07010</name>
</gene>
<dbReference type="Proteomes" id="UP000228621">
    <property type="component" value="Unassembled WGS sequence"/>
</dbReference>
<dbReference type="InterPro" id="IPR016181">
    <property type="entry name" value="Acyl_CoA_acyltransferase"/>
</dbReference>
<dbReference type="GO" id="GO:0008914">
    <property type="term" value="F:leucyl-tRNA--protein transferase activity"/>
    <property type="evidence" value="ECO:0007669"/>
    <property type="project" value="UniProtKB-UniRule"/>
</dbReference>
<dbReference type="SUPFAM" id="SSF55729">
    <property type="entry name" value="Acyl-CoA N-acyltransferases (Nat)"/>
    <property type="match status" value="1"/>
</dbReference>
<evidence type="ECO:0000256" key="12">
    <source>
        <dbReference type="ARBA" id="ARBA00077136"/>
    </source>
</evidence>
<name>A0A2A5JT65_PSEO7</name>
<organism evidence="16 17">
    <name type="scientific">Pseudoalteromonas piscicida</name>
    <dbReference type="NCBI Taxonomy" id="43662"/>
    <lineage>
        <taxon>Bacteria</taxon>
        <taxon>Pseudomonadati</taxon>
        <taxon>Pseudomonadota</taxon>
        <taxon>Gammaproteobacteria</taxon>
        <taxon>Alteromonadales</taxon>
        <taxon>Pseudoalteromonadaceae</taxon>
        <taxon>Pseudoalteromonas</taxon>
    </lineage>
</organism>
<evidence type="ECO:0000256" key="7">
    <source>
        <dbReference type="ARBA" id="ARBA00051538"/>
    </source>
</evidence>
<evidence type="ECO:0000256" key="3">
    <source>
        <dbReference type="ARBA" id="ARBA00022679"/>
    </source>
</evidence>
<keyword evidence="4 15" id="KW-0012">Acyltransferase</keyword>
<comment type="caution">
    <text evidence="16">The sequence shown here is derived from an EMBL/GenBank/DDBJ whole genome shotgun (WGS) entry which is preliminary data.</text>
</comment>
<dbReference type="Gene3D" id="3.30.70.3550">
    <property type="entry name" value="Leucyl/phenylalanyl-tRNA-protein transferase, N-terminal domain"/>
    <property type="match status" value="1"/>
</dbReference>
<dbReference type="RefSeq" id="WP_099641393.1">
    <property type="nucleotide sequence ID" value="NZ_JAQPZX010000008.1"/>
</dbReference>
<dbReference type="InterPro" id="IPR042203">
    <property type="entry name" value="Leu/Phe-tRNA_Trfase_C"/>
</dbReference>
<evidence type="ECO:0000256" key="15">
    <source>
        <dbReference type="HAMAP-Rule" id="MF_00688"/>
    </source>
</evidence>
<evidence type="ECO:0000256" key="4">
    <source>
        <dbReference type="ARBA" id="ARBA00023315"/>
    </source>
</evidence>
<accession>A0A2A5JT65</accession>
<evidence type="ECO:0000256" key="5">
    <source>
        <dbReference type="ARBA" id="ARBA00050607"/>
    </source>
</evidence>
<reference evidence="17" key="1">
    <citation type="journal article" date="2019" name="Genome Announc.">
        <title>Draft Genome Sequence of Pseudoalteromonas piscicida Strain 36Y ROTHPW, an Hypersaline Seawater Isolate from the South Coast of Sonora, Mexico.</title>
        <authorList>
            <person name="Sanchez-Diaz R."/>
            <person name="Molina-Garza Z.J."/>
            <person name="Cruz-Suarez L.E."/>
            <person name="Selvin J."/>
            <person name="Kiran G.S."/>
            <person name="Ibarra-Gamez J.C."/>
            <person name="Gomez-Gil B."/>
            <person name="Galaviz-Silva L."/>
        </authorList>
    </citation>
    <scope>NUCLEOTIDE SEQUENCE [LARGE SCALE GENOMIC DNA]</scope>
    <source>
        <strain evidence="17">36Y_RITHPW</strain>
    </source>
</reference>
<evidence type="ECO:0000256" key="11">
    <source>
        <dbReference type="ARBA" id="ARBA00074372"/>
    </source>
</evidence>
<dbReference type="FunFam" id="3.30.70.3550:FF:000001">
    <property type="entry name" value="Leucyl/phenylalanyl-tRNA--protein transferase"/>
    <property type="match status" value="1"/>
</dbReference>
<dbReference type="OrthoDB" id="9790282at2"/>
<dbReference type="PANTHER" id="PTHR30098:SF2">
    <property type="entry name" value="LEUCYL_PHENYLALANYL-TRNA--PROTEIN TRANSFERASE"/>
    <property type="match status" value="1"/>
</dbReference>
<comment type="catalytic activity">
    <reaction evidence="6 15">
        <text>N-terminal L-arginyl-[protein] + L-leucyl-tRNA(Leu) = N-terminal L-leucyl-L-arginyl-[protein] + tRNA(Leu) + H(+)</text>
        <dbReference type="Rhea" id="RHEA:50416"/>
        <dbReference type="Rhea" id="RHEA-COMP:9613"/>
        <dbReference type="Rhea" id="RHEA-COMP:9622"/>
        <dbReference type="Rhea" id="RHEA-COMP:12672"/>
        <dbReference type="Rhea" id="RHEA-COMP:12673"/>
        <dbReference type="ChEBI" id="CHEBI:15378"/>
        <dbReference type="ChEBI" id="CHEBI:64719"/>
        <dbReference type="ChEBI" id="CHEBI:78442"/>
        <dbReference type="ChEBI" id="CHEBI:78494"/>
        <dbReference type="ChEBI" id="CHEBI:133044"/>
        <dbReference type="EC" id="2.3.2.6"/>
    </reaction>
</comment>
<evidence type="ECO:0000256" key="14">
    <source>
        <dbReference type="ARBA" id="ARBA00083640"/>
    </source>
</evidence>
<evidence type="ECO:0000313" key="16">
    <source>
        <dbReference type="EMBL" id="PCK32471.1"/>
    </source>
</evidence>
<protein>
    <recommendedName>
        <fullName evidence="11 15">Leucyl/phenylalanyl-tRNA--protein transferase</fullName>
        <ecNumber evidence="10 15">2.3.2.6</ecNumber>
    </recommendedName>
    <alternativeName>
        <fullName evidence="12 15">L/F-transferase</fullName>
    </alternativeName>
    <alternativeName>
        <fullName evidence="13 15">Leucyltransferase</fullName>
    </alternativeName>
    <alternativeName>
        <fullName evidence="14 15">Phenyalanyltransferase</fullName>
    </alternativeName>
</protein>
<evidence type="ECO:0000256" key="2">
    <source>
        <dbReference type="ARBA" id="ARBA00022490"/>
    </source>
</evidence>
<keyword evidence="2 15" id="KW-0963">Cytoplasm</keyword>
<dbReference type="EC" id="2.3.2.6" evidence="10 15"/>
<dbReference type="GO" id="GO:0030163">
    <property type="term" value="P:protein catabolic process"/>
    <property type="evidence" value="ECO:0007669"/>
    <property type="project" value="UniProtKB-UniRule"/>
</dbReference>
<evidence type="ECO:0000256" key="1">
    <source>
        <dbReference type="ARBA" id="ARBA00004496"/>
    </source>
</evidence>
<dbReference type="AlphaFoldDB" id="A0A2A5JT65"/>
<evidence type="ECO:0000256" key="9">
    <source>
        <dbReference type="ARBA" id="ARBA00061535"/>
    </source>
</evidence>
<comment type="subcellular location">
    <subcellularLocation>
        <location evidence="1 15">Cytoplasm</location>
    </subcellularLocation>
</comment>
<dbReference type="EMBL" id="NKHF01000029">
    <property type="protein sequence ID" value="PCK32471.1"/>
    <property type="molecule type" value="Genomic_DNA"/>
</dbReference>
<keyword evidence="17" id="KW-1185">Reference proteome</keyword>
<dbReference type="Pfam" id="PF03588">
    <property type="entry name" value="Leu_Phe_trans"/>
    <property type="match status" value="1"/>
</dbReference>
<dbReference type="InterPro" id="IPR004616">
    <property type="entry name" value="Leu/Phe-tRNA_Trfase"/>
</dbReference>
<dbReference type="NCBIfam" id="TIGR00667">
    <property type="entry name" value="aat"/>
    <property type="match status" value="1"/>
</dbReference>
<dbReference type="GO" id="GO:0005737">
    <property type="term" value="C:cytoplasm"/>
    <property type="evidence" value="ECO:0007669"/>
    <property type="project" value="UniProtKB-SubCell"/>
</dbReference>